<name>A0A7Y0EX72_9BIFI</name>
<protein>
    <submittedName>
        <fullName evidence="2">Uncharacterized protein</fullName>
    </submittedName>
</protein>
<organism evidence="2 3">
    <name type="scientific">Bifidobacterium olomucense</name>
    <dbReference type="NCBI Taxonomy" id="2675324"/>
    <lineage>
        <taxon>Bacteria</taxon>
        <taxon>Bacillati</taxon>
        <taxon>Actinomycetota</taxon>
        <taxon>Actinomycetes</taxon>
        <taxon>Bifidobacteriales</taxon>
        <taxon>Bifidobacteriaceae</taxon>
        <taxon>Bifidobacterium</taxon>
    </lineage>
</organism>
<evidence type="ECO:0000313" key="2">
    <source>
        <dbReference type="EMBL" id="NMM98067.1"/>
    </source>
</evidence>
<dbReference type="AlphaFoldDB" id="A0A7Y0EX72"/>
<gene>
    <name evidence="2" type="ORF">G1C97_1016</name>
</gene>
<reference evidence="2 3" key="1">
    <citation type="submission" date="2020-02" db="EMBL/GenBank/DDBJ databases">
        <title>Characterization of phylogenetic diversity of novel bifidobacterial species isolated in Czech ZOOs.</title>
        <authorList>
            <person name="Lugli G.A."/>
            <person name="Vera N.B."/>
            <person name="Ventura M."/>
        </authorList>
    </citation>
    <scope>NUCLEOTIDE SEQUENCE [LARGE SCALE GENOMIC DNA]</scope>
    <source>
        <strain evidence="2 3">DSM 109959</strain>
    </source>
</reference>
<comment type="caution">
    <text evidence="2">The sequence shown here is derived from an EMBL/GenBank/DDBJ whole genome shotgun (WGS) entry which is preliminary data.</text>
</comment>
<evidence type="ECO:0000313" key="3">
    <source>
        <dbReference type="Proteomes" id="UP000543419"/>
    </source>
</evidence>
<proteinExistence type="predicted"/>
<keyword evidence="3" id="KW-1185">Reference proteome</keyword>
<accession>A0A7Y0EX72</accession>
<evidence type="ECO:0000256" key="1">
    <source>
        <dbReference type="SAM" id="MobiDB-lite"/>
    </source>
</evidence>
<sequence length="48" mass="5217">MGRQPTSDLAQQRRLLDMLAKRLPEGANPVLHSDMGWHNTSTTGGEAA</sequence>
<feature type="region of interest" description="Disordered" evidence="1">
    <location>
        <begin position="26"/>
        <end position="48"/>
    </location>
</feature>
<feature type="compositionally biased region" description="Polar residues" evidence="1">
    <location>
        <begin position="38"/>
        <end position="48"/>
    </location>
</feature>
<dbReference type="EMBL" id="JAAIIG010000003">
    <property type="protein sequence ID" value="NMM98067.1"/>
    <property type="molecule type" value="Genomic_DNA"/>
</dbReference>
<dbReference type="Proteomes" id="UP000543419">
    <property type="component" value="Unassembled WGS sequence"/>
</dbReference>